<name>A0A1M5R3R1_9GAMM</name>
<dbReference type="Gene3D" id="3.90.1580.10">
    <property type="entry name" value="paralog of FGE (formylglycine-generating enzyme)"/>
    <property type="match status" value="1"/>
</dbReference>
<evidence type="ECO:0000313" key="4">
    <source>
        <dbReference type="Proteomes" id="UP000199758"/>
    </source>
</evidence>
<dbReference type="Pfam" id="PF03781">
    <property type="entry name" value="FGE-sulfatase"/>
    <property type="match status" value="1"/>
</dbReference>
<feature type="compositionally biased region" description="Low complexity" evidence="1">
    <location>
        <begin position="409"/>
        <end position="422"/>
    </location>
</feature>
<dbReference type="InterPro" id="IPR011009">
    <property type="entry name" value="Kinase-like_dom_sf"/>
</dbReference>
<keyword evidence="3" id="KW-0723">Serine/threonine-protein kinase</keyword>
<dbReference type="OrthoDB" id="9768004at2"/>
<organism evidence="3 4">
    <name type="scientific">Hydrocarboniphaga daqingensis</name>
    <dbReference type="NCBI Taxonomy" id="490188"/>
    <lineage>
        <taxon>Bacteria</taxon>
        <taxon>Pseudomonadati</taxon>
        <taxon>Pseudomonadota</taxon>
        <taxon>Gammaproteobacteria</taxon>
        <taxon>Nevskiales</taxon>
        <taxon>Nevskiaceae</taxon>
        <taxon>Hydrocarboniphaga</taxon>
    </lineage>
</organism>
<dbReference type="InterPro" id="IPR005532">
    <property type="entry name" value="SUMF_dom"/>
</dbReference>
<dbReference type="GO" id="GO:0120147">
    <property type="term" value="F:formylglycine-generating oxidase activity"/>
    <property type="evidence" value="ECO:0007669"/>
    <property type="project" value="TreeGrafter"/>
</dbReference>
<dbReference type="InterPro" id="IPR051043">
    <property type="entry name" value="Sulfatase_Mod_Factor_Kinase"/>
</dbReference>
<dbReference type="InterPro" id="IPR000719">
    <property type="entry name" value="Prot_kinase_dom"/>
</dbReference>
<dbReference type="SUPFAM" id="SSF56112">
    <property type="entry name" value="Protein kinase-like (PK-like)"/>
    <property type="match status" value="1"/>
</dbReference>
<proteinExistence type="predicted"/>
<evidence type="ECO:0000256" key="1">
    <source>
        <dbReference type="SAM" id="MobiDB-lite"/>
    </source>
</evidence>
<dbReference type="PROSITE" id="PS50011">
    <property type="entry name" value="PROTEIN_KINASE_DOM"/>
    <property type="match status" value="1"/>
</dbReference>
<evidence type="ECO:0000259" key="2">
    <source>
        <dbReference type="PROSITE" id="PS50011"/>
    </source>
</evidence>
<gene>
    <name evidence="3" type="ORF">SAMN04488068_2885</name>
</gene>
<protein>
    <submittedName>
        <fullName evidence="3">Serine/threonine protein kinase</fullName>
    </submittedName>
</protein>
<dbReference type="CDD" id="cd14014">
    <property type="entry name" value="STKc_PknB_like"/>
    <property type="match status" value="1"/>
</dbReference>
<dbReference type="GO" id="GO:0005524">
    <property type="term" value="F:ATP binding"/>
    <property type="evidence" value="ECO:0007669"/>
    <property type="project" value="InterPro"/>
</dbReference>
<dbReference type="InterPro" id="IPR008271">
    <property type="entry name" value="Ser/Thr_kinase_AS"/>
</dbReference>
<dbReference type="PANTHER" id="PTHR23150">
    <property type="entry name" value="SULFATASE MODIFYING FACTOR 1, 2"/>
    <property type="match status" value="1"/>
</dbReference>
<dbReference type="InterPro" id="IPR042095">
    <property type="entry name" value="SUMF_sf"/>
</dbReference>
<dbReference type="PANTHER" id="PTHR23150:SF19">
    <property type="entry name" value="FORMYLGLYCINE-GENERATING ENZYME"/>
    <property type="match status" value="1"/>
</dbReference>
<dbReference type="InterPro" id="IPR016187">
    <property type="entry name" value="CTDL_fold"/>
</dbReference>
<dbReference type="STRING" id="490188.SAMN04488068_2885"/>
<dbReference type="Proteomes" id="UP000199758">
    <property type="component" value="Unassembled WGS sequence"/>
</dbReference>
<feature type="region of interest" description="Disordered" evidence="1">
    <location>
        <begin position="378"/>
        <end position="432"/>
    </location>
</feature>
<dbReference type="PROSITE" id="PS00108">
    <property type="entry name" value="PROTEIN_KINASE_ST"/>
    <property type="match status" value="1"/>
</dbReference>
<dbReference type="Pfam" id="PF00069">
    <property type="entry name" value="Pkinase"/>
    <property type="match status" value="1"/>
</dbReference>
<evidence type="ECO:0000313" key="3">
    <source>
        <dbReference type="EMBL" id="SHH21047.1"/>
    </source>
</evidence>
<dbReference type="SUPFAM" id="SSF56436">
    <property type="entry name" value="C-type lectin-like"/>
    <property type="match status" value="1"/>
</dbReference>
<reference evidence="3 4" key="1">
    <citation type="submission" date="2016-11" db="EMBL/GenBank/DDBJ databases">
        <authorList>
            <person name="Jaros S."/>
            <person name="Januszkiewicz K."/>
            <person name="Wedrychowicz H."/>
        </authorList>
    </citation>
    <scope>NUCLEOTIDE SEQUENCE [LARGE SCALE GENOMIC DNA]</scope>
    <source>
        <strain evidence="3 4">CGMCC 1.7049</strain>
    </source>
</reference>
<keyword evidence="3" id="KW-0808">Transferase</keyword>
<feature type="domain" description="Protein kinase" evidence="2">
    <location>
        <begin position="46"/>
        <end position="322"/>
    </location>
</feature>
<dbReference type="AlphaFoldDB" id="A0A1M5R3R1"/>
<dbReference type="EMBL" id="FQWZ01000007">
    <property type="protein sequence ID" value="SHH21047.1"/>
    <property type="molecule type" value="Genomic_DNA"/>
</dbReference>
<dbReference type="GO" id="GO:0004674">
    <property type="term" value="F:protein serine/threonine kinase activity"/>
    <property type="evidence" value="ECO:0007669"/>
    <property type="project" value="UniProtKB-KW"/>
</dbReference>
<dbReference type="Gene3D" id="1.10.510.10">
    <property type="entry name" value="Transferase(Phosphotransferase) domain 1"/>
    <property type="match status" value="1"/>
</dbReference>
<accession>A0A1M5R3R1</accession>
<sequence length="754" mass="80680">MVFQKHCPGCFHDKSGIAVCPVCGYDESLPRPPLFLPHGIVIGGQYRVGRVLGQPGGFGITYLGWDVHLQQRVAIKEFLPRDIVTRHPGQLDIATHTEESRGTFEFGKEQFLREARIVAKLDHPNVVRVRSFFNANGTAYLVMDYYEGLSLGEYLSRVRKVIEPALAVPLIRPVLEALQFVHEHDVVHRDLKPHNIYLATVGKPIVLDFGAARQAAGERQHSMSVVLTDGYAPLEQYQRRTAQGPWTDVYGAAATLYRMLTGVAPPTALDRLSDDPLERDGWAGIPATLVPAMRRAMALMPEARFQSAAEFIAALTDFRPLMEPSTAAAPVAEVAAAPESAPATAPVPAPIAPPEAVPPADPAAFSSAVAAEAFLTDDLPGADEVPPTRRVAPLHPPSTPEAQAAESEPPVVAPQARAQARASGLAPAAPPKVSTAAAAPSWTVLAVPMALVGALALLVAALVWQLGFDGVALSPPPLNPRIVSTATPIAQPAASVAAASPSRPTTVRGPLTMPQMRLLPAGTAKVGDDRGDDSERPAHRVPVEAFALAAEEVTVEQFGQFVEQTGYVNPQWSRYPCDSAGGRDASWAEPGYSSGPRRPVVCVSAVDAQAYAAWLSAVTGTPYRLPTEAEWEYAARAGSDSRYWWGDRFDPRQATCAGCPEARTGPLPVGRWPRNAFGLADTAGNVREWTCSAYAPYGGGSDSRCADATRDGAVLSVRGGAWIDNADGLRSARRAPLDRQRRDAWTGFRLAQPR</sequence>
<keyword evidence="3" id="KW-0418">Kinase</keyword>
<dbReference type="RefSeq" id="WP_072898508.1">
    <property type="nucleotide sequence ID" value="NZ_FQWZ01000007.1"/>
</dbReference>
<dbReference type="SMART" id="SM00220">
    <property type="entry name" value="S_TKc"/>
    <property type="match status" value="1"/>
</dbReference>
<dbReference type="Gene3D" id="3.30.200.20">
    <property type="entry name" value="Phosphorylase Kinase, domain 1"/>
    <property type="match status" value="1"/>
</dbReference>
<keyword evidence="4" id="KW-1185">Reference proteome</keyword>